<organism evidence="2 3">
    <name type="scientific">Ancylobacter dichloromethanicus</name>
    <dbReference type="NCBI Taxonomy" id="518825"/>
    <lineage>
        <taxon>Bacteria</taxon>
        <taxon>Pseudomonadati</taxon>
        <taxon>Pseudomonadota</taxon>
        <taxon>Alphaproteobacteria</taxon>
        <taxon>Hyphomicrobiales</taxon>
        <taxon>Xanthobacteraceae</taxon>
        <taxon>Ancylobacter</taxon>
    </lineage>
</organism>
<proteinExistence type="predicted"/>
<sequence>MLMNRPKFTGSLIGLTALLATSVASAEDVAPSYRPAVEVDPDRAGVLDRQPVNYMPLGVPVGSFILFPTLKLETGYDSNITAANSNEKESWLFTVRPAFDLRSDWTRHFLAFDSYFESTSYARYSNADYENYAAGARGRVDVTTDFNIGGYARFAHLNELPGDDETNADNLGEPLPYNQTTAGVSFDKRFNRLWTTGGFDFRYRDFANWLDGEPTDQSYRDGSDYEVNGRIGYQISPLTSVFVGGTYHWFDVENDDFNSNEYTVITGIQLEPSRLTRGEAFIGYYDWKSDNGYLDGSSGLTFGGNLQWFITPLVTATFTAGQQVTTSNFEYDGITGSAVVSSNAGVRLDYEFRRNIVVSGWFDYLNQDYDEFPRVDNQYVVGAELRYFINRFSVAKINYSFTDYQTNFNNINGAENYIRSLVTAGVTLAY</sequence>
<reference evidence="2" key="2">
    <citation type="submission" date="2023-01" db="EMBL/GenBank/DDBJ databases">
        <authorList>
            <person name="Sun Q."/>
            <person name="Evtushenko L."/>
        </authorList>
    </citation>
    <scope>NUCLEOTIDE SEQUENCE</scope>
    <source>
        <strain evidence="2">VKM B-2484</strain>
    </source>
</reference>
<evidence type="ECO:0000313" key="2">
    <source>
        <dbReference type="EMBL" id="GLK74748.1"/>
    </source>
</evidence>
<accession>A0A9W6JEC8</accession>
<protein>
    <recommendedName>
        <fullName evidence="4">Outer membrane beta-barrel protein</fullName>
    </recommendedName>
</protein>
<feature type="signal peptide" evidence="1">
    <location>
        <begin position="1"/>
        <end position="26"/>
    </location>
</feature>
<name>A0A9W6JEC8_9HYPH</name>
<keyword evidence="1" id="KW-0732">Signal</keyword>
<dbReference type="Proteomes" id="UP001143370">
    <property type="component" value="Unassembled WGS sequence"/>
</dbReference>
<comment type="caution">
    <text evidence="2">The sequence shown here is derived from an EMBL/GenBank/DDBJ whole genome shotgun (WGS) entry which is preliminary data.</text>
</comment>
<evidence type="ECO:0000313" key="3">
    <source>
        <dbReference type="Proteomes" id="UP001143370"/>
    </source>
</evidence>
<reference evidence="2" key="1">
    <citation type="journal article" date="2014" name="Int. J. Syst. Evol. Microbiol.">
        <title>Complete genome sequence of Corynebacterium casei LMG S-19264T (=DSM 44701T), isolated from a smear-ripened cheese.</title>
        <authorList>
            <consortium name="US DOE Joint Genome Institute (JGI-PGF)"/>
            <person name="Walter F."/>
            <person name="Albersmeier A."/>
            <person name="Kalinowski J."/>
            <person name="Ruckert C."/>
        </authorList>
    </citation>
    <scope>NUCLEOTIDE SEQUENCE</scope>
    <source>
        <strain evidence="2">VKM B-2484</strain>
    </source>
</reference>
<feature type="chain" id="PRO_5040957227" description="Outer membrane beta-barrel protein" evidence="1">
    <location>
        <begin position="27"/>
        <end position="430"/>
    </location>
</feature>
<dbReference type="Pfam" id="PF10082">
    <property type="entry name" value="BBP2_2"/>
    <property type="match status" value="1"/>
</dbReference>
<dbReference type="InterPro" id="IPR018759">
    <property type="entry name" value="BBP2_2"/>
</dbReference>
<gene>
    <name evidence="2" type="ORF">GCM10017643_48670</name>
</gene>
<evidence type="ECO:0000256" key="1">
    <source>
        <dbReference type="SAM" id="SignalP"/>
    </source>
</evidence>
<evidence type="ECO:0008006" key="4">
    <source>
        <dbReference type="Google" id="ProtNLM"/>
    </source>
</evidence>
<keyword evidence="3" id="KW-1185">Reference proteome</keyword>
<dbReference type="AlphaFoldDB" id="A0A9W6JEC8"/>
<dbReference type="EMBL" id="BSFJ01000064">
    <property type="protein sequence ID" value="GLK74748.1"/>
    <property type="molecule type" value="Genomic_DNA"/>
</dbReference>